<dbReference type="InterPro" id="IPR002110">
    <property type="entry name" value="Ankyrin_rpt"/>
</dbReference>
<protein>
    <submittedName>
        <fullName evidence="3">Uncharacterized protein</fullName>
    </submittedName>
</protein>
<dbReference type="STRING" id="6689.A0A3R7LWR1"/>
<comment type="caution">
    <text evidence="3">The sequence shown here is derived from an EMBL/GenBank/DDBJ whole genome shotgun (WGS) entry which is preliminary data.</text>
</comment>
<dbReference type="Gene3D" id="2.30.42.10">
    <property type="match status" value="1"/>
</dbReference>
<reference evidence="3 4" key="2">
    <citation type="submission" date="2019-01" db="EMBL/GenBank/DDBJ databases">
        <title>The decoding of complex shrimp genome reveals the adaptation for benthos swimmer, frequently molting mechanism and breeding impact on genome.</title>
        <authorList>
            <person name="Sun Y."/>
            <person name="Gao Y."/>
            <person name="Yu Y."/>
        </authorList>
    </citation>
    <scope>NUCLEOTIDE SEQUENCE [LARGE SCALE GENOMIC DNA]</scope>
    <source>
        <tissue evidence="3">Muscle</tissue>
    </source>
</reference>
<feature type="repeat" description="ANK" evidence="1">
    <location>
        <begin position="146"/>
        <end position="167"/>
    </location>
</feature>
<dbReference type="SMART" id="SM00248">
    <property type="entry name" value="ANK"/>
    <property type="match status" value="3"/>
</dbReference>
<dbReference type="GO" id="GO:0045211">
    <property type="term" value="C:postsynaptic membrane"/>
    <property type="evidence" value="ECO:0007669"/>
    <property type="project" value="TreeGrafter"/>
</dbReference>
<evidence type="ECO:0000256" key="1">
    <source>
        <dbReference type="PROSITE-ProRule" id="PRU00023"/>
    </source>
</evidence>
<evidence type="ECO:0000313" key="4">
    <source>
        <dbReference type="Proteomes" id="UP000283509"/>
    </source>
</evidence>
<feature type="region of interest" description="Disordered" evidence="2">
    <location>
        <begin position="406"/>
        <end position="427"/>
    </location>
</feature>
<sequence>MERRRIPVLPPENAVVPGSENQEASQDGHEHRERRGAPRTAQGRGDGDAQAVQANNFEAVKTLLGRSSTWASPNYRDSRGLTPLYYSVTHNTDPLLCEALLHDYAVIGACDNQGWQETHQACRNKLVQHLEHLLFYGADMNAQNASGNTPLHVAVIAGNMELGDVIKNHSIEDVVPFKEPPKYNPNRRISGAPLSRTHSDPRLEVCAVTKPPSPSPSSRSIPPFSSASSLSETSTGSSSTCTHPSEMDSEECASALGSASLNAGKWGMDCCDMVSDSSGVCTSNSGSAESYDATPTDITHFDVGMLVVCFISIPHTNRDTWTSMQAIFWKEVRLRNPQAVRESLIAPQVARVQGRREMLVHQHYGTAPRLRKPVVNQASEPRTVVLHRGKKGFGFVLRGAKATSPLMERPNERGPALQYLDDVDPGG</sequence>
<dbReference type="InterPro" id="IPR036770">
    <property type="entry name" value="Ankyrin_rpt-contain_sf"/>
</dbReference>
<dbReference type="OrthoDB" id="445896at2759"/>
<dbReference type="PANTHER" id="PTHR24135">
    <property type="entry name" value="SH3 AND MULTIPLE ANKYRIN REPEAT DOMAINS PROTEIN"/>
    <property type="match status" value="1"/>
</dbReference>
<dbReference type="PANTHER" id="PTHR24135:SF28">
    <property type="entry name" value="LD13733P"/>
    <property type="match status" value="1"/>
</dbReference>
<dbReference type="Proteomes" id="UP000283509">
    <property type="component" value="Unassembled WGS sequence"/>
</dbReference>
<gene>
    <name evidence="3" type="ORF">C7M84_015428</name>
</gene>
<feature type="compositionally biased region" description="Low complexity" evidence="2">
    <location>
        <begin position="216"/>
        <end position="244"/>
    </location>
</feature>
<dbReference type="AlphaFoldDB" id="A0A3R7LWR1"/>
<dbReference type="GO" id="GO:0043197">
    <property type="term" value="C:dendritic spine"/>
    <property type="evidence" value="ECO:0007669"/>
    <property type="project" value="TreeGrafter"/>
</dbReference>
<reference evidence="3 4" key="1">
    <citation type="submission" date="2018-04" db="EMBL/GenBank/DDBJ databases">
        <authorList>
            <person name="Zhang X."/>
            <person name="Yuan J."/>
            <person name="Li F."/>
            <person name="Xiang J."/>
        </authorList>
    </citation>
    <scope>NUCLEOTIDE SEQUENCE [LARGE SCALE GENOMIC DNA]</scope>
    <source>
        <tissue evidence="3">Muscle</tissue>
    </source>
</reference>
<feature type="region of interest" description="Disordered" evidence="2">
    <location>
        <begin position="176"/>
        <end position="246"/>
    </location>
</feature>
<dbReference type="Gene3D" id="1.25.40.20">
    <property type="entry name" value="Ankyrin repeat-containing domain"/>
    <property type="match status" value="1"/>
</dbReference>
<feature type="region of interest" description="Disordered" evidence="2">
    <location>
        <begin position="1"/>
        <end position="49"/>
    </location>
</feature>
<name>A0A3R7LWR1_PENVA</name>
<keyword evidence="4" id="KW-1185">Reference proteome</keyword>
<organism evidence="3 4">
    <name type="scientific">Penaeus vannamei</name>
    <name type="common">Whiteleg shrimp</name>
    <name type="synonym">Litopenaeus vannamei</name>
    <dbReference type="NCBI Taxonomy" id="6689"/>
    <lineage>
        <taxon>Eukaryota</taxon>
        <taxon>Metazoa</taxon>
        <taxon>Ecdysozoa</taxon>
        <taxon>Arthropoda</taxon>
        <taxon>Crustacea</taxon>
        <taxon>Multicrustacea</taxon>
        <taxon>Malacostraca</taxon>
        <taxon>Eumalacostraca</taxon>
        <taxon>Eucarida</taxon>
        <taxon>Decapoda</taxon>
        <taxon>Dendrobranchiata</taxon>
        <taxon>Penaeoidea</taxon>
        <taxon>Penaeidae</taxon>
        <taxon>Penaeus</taxon>
    </lineage>
</organism>
<dbReference type="InterPro" id="IPR051569">
    <property type="entry name" value="SHANK"/>
</dbReference>
<keyword evidence="1" id="KW-0040">ANK repeat</keyword>
<evidence type="ECO:0000313" key="3">
    <source>
        <dbReference type="EMBL" id="ROT66549.1"/>
    </source>
</evidence>
<dbReference type="Pfam" id="PF12796">
    <property type="entry name" value="Ank_2"/>
    <property type="match status" value="1"/>
</dbReference>
<proteinExistence type="predicted"/>
<dbReference type="GO" id="GO:0030160">
    <property type="term" value="F:synaptic receptor adaptor activity"/>
    <property type="evidence" value="ECO:0007669"/>
    <property type="project" value="TreeGrafter"/>
</dbReference>
<accession>A0A3R7LWR1</accession>
<dbReference type="SUPFAM" id="SSF48403">
    <property type="entry name" value="Ankyrin repeat"/>
    <property type="match status" value="1"/>
</dbReference>
<dbReference type="GO" id="GO:0014069">
    <property type="term" value="C:postsynaptic density"/>
    <property type="evidence" value="ECO:0007669"/>
    <property type="project" value="TreeGrafter"/>
</dbReference>
<dbReference type="InterPro" id="IPR036034">
    <property type="entry name" value="PDZ_sf"/>
</dbReference>
<dbReference type="PROSITE" id="PS50088">
    <property type="entry name" value="ANK_REPEAT"/>
    <property type="match status" value="1"/>
</dbReference>
<dbReference type="GO" id="GO:0035255">
    <property type="term" value="F:ionotropic glutamate receptor binding"/>
    <property type="evidence" value="ECO:0007669"/>
    <property type="project" value="TreeGrafter"/>
</dbReference>
<feature type="compositionally biased region" description="Basic and acidic residues" evidence="2">
    <location>
        <begin position="26"/>
        <end position="36"/>
    </location>
</feature>
<evidence type="ECO:0000256" key="2">
    <source>
        <dbReference type="SAM" id="MobiDB-lite"/>
    </source>
</evidence>
<dbReference type="EMBL" id="QCYY01002918">
    <property type="protein sequence ID" value="ROT66549.1"/>
    <property type="molecule type" value="Genomic_DNA"/>
</dbReference>